<dbReference type="GO" id="GO:0016757">
    <property type="term" value="F:glycosyltransferase activity"/>
    <property type="evidence" value="ECO:0007669"/>
    <property type="project" value="UniProtKB-KW"/>
</dbReference>
<evidence type="ECO:0000313" key="12">
    <source>
        <dbReference type="Proteomes" id="UP000253420"/>
    </source>
</evidence>
<evidence type="ECO:0000256" key="4">
    <source>
        <dbReference type="ARBA" id="ARBA00022679"/>
    </source>
</evidence>
<accession>A0A368K4M1</accession>
<evidence type="ECO:0000256" key="2">
    <source>
        <dbReference type="ARBA" id="ARBA00022475"/>
    </source>
</evidence>
<protein>
    <submittedName>
        <fullName evidence="11">Glycosyltransferase</fullName>
    </submittedName>
</protein>
<dbReference type="Proteomes" id="UP000253420">
    <property type="component" value="Unassembled WGS sequence"/>
</dbReference>
<reference evidence="11 12" key="1">
    <citation type="submission" date="2018-07" db="EMBL/GenBank/DDBJ databases">
        <title>The draft genome of Phyllobacterium salinisoli.</title>
        <authorList>
            <person name="Liu L."/>
            <person name="Li L."/>
            <person name="Zhang X."/>
            <person name="Liang L."/>
        </authorList>
    </citation>
    <scope>NUCLEOTIDE SEQUENCE [LARGE SCALE GENOMIC DNA]</scope>
    <source>
        <strain evidence="11 12">LLAN61</strain>
    </source>
</reference>
<comment type="subcellular location">
    <subcellularLocation>
        <location evidence="1">Cell membrane</location>
        <topology evidence="1">Multi-pass membrane protein</topology>
    </subcellularLocation>
</comment>
<dbReference type="PANTHER" id="PTHR48090:SF1">
    <property type="entry name" value="PROPHAGE BACTOPRENOL GLUCOSYL TRANSFERASE HOMOLOG"/>
    <property type="match status" value="1"/>
</dbReference>
<keyword evidence="12" id="KW-1185">Reference proteome</keyword>
<keyword evidence="2" id="KW-1003">Cell membrane</keyword>
<evidence type="ECO:0000313" key="11">
    <source>
        <dbReference type="EMBL" id="RCS23322.1"/>
    </source>
</evidence>
<evidence type="ECO:0000256" key="3">
    <source>
        <dbReference type="ARBA" id="ARBA00022676"/>
    </source>
</evidence>
<comment type="similarity">
    <text evidence="8">Belongs to the glycosyltransferase 2 family. GtrB subfamily.</text>
</comment>
<keyword evidence="4 11" id="KW-0808">Transferase</keyword>
<feature type="domain" description="Glycosyltransferase 2-like" evidence="10">
    <location>
        <begin position="6"/>
        <end position="169"/>
    </location>
</feature>
<dbReference type="CDD" id="cd04187">
    <property type="entry name" value="DPM1_like_bac"/>
    <property type="match status" value="1"/>
</dbReference>
<dbReference type="AlphaFoldDB" id="A0A368K4M1"/>
<evidence type="ECO:0000256" key="8">
    <source>
        <dbReference type="ARBA" id="ARBA00038152"/>
    </source>
</evidence>
<dbReference type="OrthoDB" id="9807795at2"/>
<keyword evidence="5 9" id="KW-0812">Transmembrane</keyword>
<dbReference type="Gene3D" id="3.90.550.10">
    <property type="entry name" value="Spore Coat Polysaccharide Biosynthesis Protein SpsA, Chain A"/>
    <property type="match status" value="1"/>
</dbReference>
<evidence type="ECO:0000256" key="9">
    <source>
        <dbReference type="SAM" id="Phobius"/>
    </source>
</evidence>
<comment type="caution">
    <text evidence="11">The sequence shown here is derived from an EMBL/GenBank/DDBJ whole genome shotgun (WGS) entry which is preliminary data.</text>
</comment>
<proteinExistence type="inferred from homology"/>
<feature type="transmembrane region" description="Helical" evidence="9">
    <location>
        <begin position="231"/>
        <end position="252"/>
    </location>
</feature>
<dbReference type="GO" id="GO:0005886">
    <property type="term" value="C:plasma membrane"/>
    <property type="evidence" value="ECO:0007669"/>
    <property type="project" value="UniProtKB-SubCell"/>
</dbReference>
<dbReference type="EMBL" id="QOZG01000005">
    <property type="protein sequence ID" value="RCS23322.1"/>
    <property type="molecule type" value="Genomic_DNA"/>
</dbReference>
<organism evidence="11 12">
    <name type="scientific">Phyllobacterium salinisoli</name>
    <dbReference type="NCBI Taxonomy" id="1899321"/>
    <lineage>
        <taxon>Bacteria</taxon>
        <taxon>Pseudomonadati</taxon>
        <taxon>Pseudomonadota</taxon>
        <taxon>Alphaproteobacteria</taxon>
        <taxon>Hyphomicrobiales</taxon>
        <taxon>Phyllobacteriaceae</taxon>
        <taxon>Phyllobacterium</taxon>
    </lineage>
</organism>
<dbReference type="InterPro" id="IPR001173">
    <property type="entry name" value="Glyco_trans_2-like"/>
</dbReference>
<dbReference type="InterPro" id="IPR029044">
    <property type="entry name" value="Nucleotide-diphossugar_trans"/>
</dbReference>
<dbReference type="PANTHER" id="PTHR48090">
    <property type="entry name" value="UNDECAPRENYL-PHOSPHATE 4-DEOXY-4-FORMAMIDO-L-ARABINOSE TRANSFERASE-RELATED"/>
    <property type="match status" value="1"/>
</dbReference>
<evidence type="ECO:0000259" key="10">
    <source>
        <dbReference type="Pfam" id="PF00535"/>
    </source>
</evidence>
<dbReference type="RefSeq" id="WP_114440937.1">
    <property type="nucleotide sequence ID" value="NZ_QOZG01000005.1"/>
</dbReference>
<evidence type="ECO:0000256" key="6">
    <source>
        <dbReference type="ARBA" id="ARBA00022989"/>
    </source>
</evidence>
<evidence type="ECO:0000256" key="1">
    <source>
        <dbReference type="ARBA" id="ARBA00004651"/>
    </source>
</evidence>
<keyword evidence="3" id="KW-0328">Glycosyltransferase</keyword>
<dbReference type="InterPro" id="IPR050256">
    <property type="entry name" value="Glycosyltransferase_2"/>
</dbReference>
<dbReference type="SUPFAM" id="SSF53448">
    <property type="entry name" value="Nucleotide-diphospho-sugar transferases"/>
    <property type="match status" value="1"/>
</dbReference>
<name>A0A368K4M1_9HYPH</name>
<dbReference type="FunFam" id="3.90.550.10:FF:000079">
    <property type="entry name" value="Probable glycosyl transferase"/>
    <property type="match status" value="1"/>
</dbReference>
<keyword evidence="6 9" id="KW-1133">Transmembrane helix</keyword>
<evidence type="ECO:0000256" key="5">
    <source>
        <dbReference type="ARBA" id="ARBA00022692"/>
    </source>
</evidence>
<dbReference type="Pfam" id="PF00535">
    <property type="entry name" value="Glycos_transf_2"/>
    <property type="match status" value="1"/>
</dbReference>
<evidence type="ECO:0000256" key="7">
    <source>
        <dbReference type="ARBA" id="ARBA00023136"/>
    </source>
</evidence>
<sequence length="311" mass="35134">MQKRISVVTPFYNESVAVGYYERAIASLIAQMHDYHFEIVCVDDGSSDDTLEQLIAIACRDPNYVVVELSRNFGKEPALTAGLDIASGDAVIPFDADLQDPPEIIPDMVKAWEAGAEVVLARRSDRATDSHVKRKTAEWFYQLHNKVSRTKIPENVGDFRLMDRRVVDALKQLPERQRFMKGLFAWVGFKTDVIEYVRQPRSAGKTKFSGWRLWNLALEGMTGFSTVPLRIWTYIGLFGALISVAFAVFIVVRTILFGVSTPGYASLLVAVTFLGSLQLISIGIIGEYIGRIYLETKQRPNYLIRHLYRKS</sequence>
<gene>
    <name evidence="11" type="ORF">DUT91_13600</name>
</gene>
<feature type="transmembrane region" description="Helical" evidence="9">
    <location>
        <begin position="264"/>
        <end position="289"/>
    </location>
</feature>
<keyword evidence="7 9" id="KW-0472">Membrane</keyword>